<gene>
    <name evidence="2" type="ORF">SAMN04487860_105175</name>
</gene>
<dbReference type="Pfam" id="PF14209">
    <property type="entry name" value="DUF4321"/>
    <property type="match status" value="1"/>
</dbReference>
<organism evidence="2 3">
    <name type="scientific">Ruminococcus flavefaciens</name>
    <dbReference type="NCBI Taxonomy" id="1265"/>
    <lineage>
        <taxon>Bacteria</taxon>
        <taxon>Bacillati</taxon>
        <taxon>Bacillota</taxon>
        <taxon>Clostridia</taxon>
        <taxon>Eubacteriales</taxon>
        <taxon>Oscillospiraceae</taxon>
        <taxon>Ruminococcus</taxon>
    </lineage>
</organism>
<dbReference type="EMBL" id="FRCT01000005">
    <property type="protein sequence ID" value="SHM48850.1"/>
    <property type="molecule type" value="Genomic_DNA"/>
</dbReference>
<dbReference type="RefSeq" id="WP_072950244.1">
    <property type="nucleotide sequence ID" value="NZ_FRCT01000005.1"/>
</dbReference>
<keyword evidence="1" id="KW-0812">Transmembrane</keyword>
<accession>A0A1M7J6S8</accession>
<dbReference type="PROSITE" id="PS51257">
    <property type="entry name" value="PROKAR_LIPOPROTEIN"/>
    <property type="match status" value="1"/>
</dbReference>
<dbReference type="InterPro" id="IPR025470">
    <property type="entry name" value="DUF4321"/>
</dbReference>
<keyword evidence="1" id="KW-0472">Membrane</keyword>
<dbReference type="OrthoDB" id="1827268at2"/>
<dbReference type="Proteomes" id="UP000184394">
    <property type="component" value="Unassembled WGS sequence"/>
</dbReference>
<sequence>MKKTLYFLLLLICGCILGGIIASSASGSFAWLGWSRGITLSPSTFATDLISLTFGFSVNISVAQVICIIGAIYAYIKTAPKVITG</sequence>
<evidence type="ECO:0008006" key="4">
    <source>
        <dbReference type="Google" id="ProtNLM"/>
    </source>
</evidence>
<reference evidence="2 3" key="1">
    <citation type="submission" date="2016-11" db="EMBL/GenBank/DDBJ databases">
        <authorList>
            <person name="Jaros S."/>
            <person name="Januszkiewicz K."/>
            <person name="Wedrychowicz H."/>
        </authorList>
    </citation>
    <scope>NUCLEOTIDE SEQUENCE [LARGE SCALE GENOMIC DNA]</scope>
    <source>
        <strain evidence="2 3">Y1</strain>
    </source>
</reference>
<feature type="transmembrane region" description="Helical" evidence="1">
    <location>
        <begin position="54"/>
        <end position="76"/>
    </location>
</feature>
<evidence type="ECO:0000256" key="1">
    <source>
        <dbReference type="SAM" id="Phobius"/>
    </source>
</evidence>
<proteinExistence type="predicted"/>
<keyword evidence="1" id="KW-1133">Transmembrane helix</keyword>
<evidence type="ECO:0000313" key="3">
    <source>
        <dbReference type="Proteomes" id="UP000184394"/>
    </source>
</evidence>
<protein>
    <recommendedName>
        <fullName evidence="4">DUF4321 domain-containing protein</fullName>
    </recommendedName>
</protein>
<dbReference type="AlphaFoldDB" id="A0A1M7J6S8"/>
<evidence type="ECO:0000313" key="2">
    <source>
        <dbReference type="EMBL" id="SHM48850.1"/>
    </source>
</evidence>
<name>A0A1M7J6S8_RUMFL</name>